<evidence type="ECO:0000313" key="2">
    <source>
        <dbReference type="Proteomes" id="UP001501599"/>
    </source>
</evidence>
<accession>A0ABN3AJW2</accession>
<dbReference type="EMBL" id="BAAAQT010000001">
    <property type="protein sequence ID" value="GAA2171134.1"/>
    <property type="molecule type" value="Genomic_DNA"/>
</dbReference>
<comment type="caution">
    <text evidence="1">The sequence shown here is derived from an EMBL/GenBank/DDBJ whole genome shotgun (WGS) entry which is preliminary data.</text>
</comment>
<name>A0ABN3AJW2_9MICO</name>
<protein>
    <submittedName>
        <fullName evidence="1">Uncharacterized protein</fullName>
    </submittedName>
</protein>
<evidence type="ECO:0000313" key="1">
    <source>
        <dbReference type="EMBL" id="GAA2171134.1"/>
    </source>
</evidence>
<organism evidence="1 2">
    <name type="scientific">Agrococcus versicolor</name>
    <dbReference type="NCBI Taxonomy" id="501482"/>
    <lineage>
        <taxon>Bacteria</taxon>
        <taxon>Bacillati</taxon>
        <taxon>Actinomycetota</taxon>
        <taxon>Actinomycetes</taxon>
        <taxon>Micrococcales</taxon>
        <taxon>Microbacteriaceae</taxon>
        <taxon>Agrococcus</taxon>
    </lineage>
</organism>
<reference evidence="1 2" key="1">
    <citation type="journal article" date="2019" name="Int. J. Syst. Evol. Microbiol.">
        <title>The Global Catalogue of Microorganisms (GCM) 10K type strain sequencing project: providing services to taxonomists for standard genome sequencing and annotation.</title>
        <authorList>
            <consortium name="The Broad Institute Genomics Platform"/>
            <consortium name="The Broad Institute Genome Sequencing Center for Infectious Disease"/>
            <person name="Wu L."/>
            <person name="Ma J."/>
        </authorList>
    </citation>
    <scope>NUCLEOTIDE SEQUENCE [LARGE SCALE GENOMIC DNA]</scope>
    <source>
        <strain evidence="1 2">JCM 16026</strain>
    </source>
</reference>
<gene>
    <name evidence="1" type="ORF">GCM10009846_03930</name>
</gene>
<dbReference type="Proteomes" id="UP001501599">
    <property type="component" value="Unassembled WGS sequence"/>
</dbReference>
<proteinExistence type="predicted"/>
<sequence length="71" mass="7719">MLRGMTRPKSAEFIASQVGVGIGVALRRILSTLTLAQQVMRWVVDPYFLGSEHLHADEADARDDCGLASSC</sequence>
<keyword evidence="2" id="KW-1185">Reference proteome</keyword>